<proteinExistence type="predicted"/>
<keyword evidence="5" id="KW-1185">Reference proteome</keyword>
<evidence type="ECO:0000259" key="3">
    <source>
        <dbReference type="SMART" id="SM00060"/>
    </source>
</evidence>
<dbReference type="SUPFAM" id="SSF49265">
    <property type="entry name" value="Fibronectin type III"/>
    <property type="match status" value="1"/>
</dbReference>
<dbReference type="Gene3D" id="2.60.40.10">
    <property type="entry name" value="Immunoglobulins"/>
    <property type="match status" value="1"/>
</dbReference>
<dbReference type="EMBL" id="CP036318">
    <property type="protein sequence ID" value="QDV54082.1"/>
    <property type="molecule type" value="Genomic_DNA"/>
</dbReference>
<feature type="signal peptide" evidence="2">
    <location>
        <begin position="1"/>
        <end position="24"/>
    </location>
</feature>
<dbReference type="Proteomes" id="UP000316770">
    <property type="component" value="Chromosome"/>
</dbReference>
<dbReference type="Pfam" id="PF11958">
    <property type="entry name" value="DUF3472"/>
    <property type="match status" value="1"/>
</dbReference>
<protein>
    <recommendedName>
        <fullName evidence="3">Fibronectin type-III domain-containing protein</fullName>
    </recommendedName>
</protein>
<feature type="chain" id="PRO_5022045715" description="Fibronectin type-III domain-containing protein" evidence="2">
    <location>
        <begin position="25"/>
        <end position="611"/>
    </location>
</feature>
<dbReference type="SMART" id="SM00060">
    <property type="entry name" value="FN3"/>
    <property type="match status" value="1"/>
</dbReference>
<dbReference type="InterPro" id="IPR013783">
    <property type="entry name" value="Ig-like_fold"/>
</dbReference>
<evidence type="ECO:0000256" key="1">
    <source>
        <dbReference type="SAM" id="MobiDB-lite"/>
    </source>
</evidence>
<dbReference type="InterPro" id="IPR036116">
    <property type="entry name" value="FN3_sf"/>
</dbReference>
<sequence precursor="true">MQANLVLTAAILVAATLPIAVRSAEPVVQFTAGEKEVDGAEIVYNGQAAADGRIVLNATNGFFDERTFIASGPQPMLPEDDGLINASFESLQFRDPKRSGAARWHVWIETPGTIEAKLFLDSPPQTQWQLQIGSEAQTLTVDVQSAQPPAAPSLSFEVKQAGKLVIQLSCLTRPLPMQAEIERIELTGPVIRDAKLLRVRWRPAAVHTRYYAPPECREPTMWVFETECVTPVSSYSPITTPFGYFGTSFIDGKIPRGAGYNFSMWAANNKADEAPTLEAMPQLIATGHPEATFSSFGHEGTGLKLRDAVVHPNGADRAIQAMRMTSDTGVDTFYGYVYNEDRQRWRLFAVGSKPQRTPGRPSDMTSAGSFCEVPGPPNVQRTGDVKRVIRRRGWFYGSDRRWHLADMPTPSVQAKSPRARQDRARLAQGLLPIALNQYSRRAENYLTEGWIESATGGMECYRADQTSDQSNRHAKVSLPEYLATDKIAQLFALPIEFAESRTITVTAQTATIEYRLPRSGEDATAVLYYGTRDCMTFRRPDKVGAAGVQRDVFDKSRTWQSATPPQPVRSGSNKFTLDNLDPGTTYYYRLFVSNTEGQSWDFRSSSFSTLD</sequence>
<feature type="domain" description="Fibronectin type-III" evidence="3">
    <location>
        <begin position="494"/>
        <end position="599"/>
    </location>
</feature>
<accession>A0A518ILW3</accession>
<evidence type="ECO:0000313" key="5">
    <source>
        <dbReference type="Proteomes" id="UP000316770"/>
    </source>
</evidence>
<dbReference type="InterPro" id="IPR021862">
    <property type="entry name" value="DUF3472"/>
</dbReference>
<organism evidence="4 5">
    <name type="scientific">Rosistilla oblonga</name>
    <dbReference type="NCBI Taxonomy" id="2527990"/>
    <lineage>
        <taxon>Bacteria</taxon>
        <taxon>Pseudomonadati</taxon>
        <taxon>Planctomycetota</taxon>
        <taxon>Planctomycetia</taxon>
        <taxon>Pirellulales</taxon>
        <taxon>Pirellulaceae</taxon>
        <taxon>Rosistilla</taxon>
    </lineage>
</organism>
<evidence type="ECO:0000313" key="4">
    <source>
        <dbReference type="EMBL" id="QDV54082.1"/>
    </source>
</evidence>
<feature type="region of interest" description="Disordered" evidence="1">
    <location>
        <begin position="352"/>
        <end position="381"/>
    </location>
</feature>
<reference evidence="4 5" key="1">
    <citation type="submission" date="2019-02" db="EMBL/GenBank/DDBJ databases">
        <title>Deep-cultivation of Planctomycetes and their phenomic and genomic characterization uncovers novel biology.</title>
        <authorList>
            <person name="Wiegand S."/>
            <person name="Jogler M."/>
            <person name="Boedeker C."/>
            <person name="Pinto D."/>
            <person name="Vollmers J."/>
            <person name="Rivas-Marin E."/>
            <person name="Kohn T."/>
            <person name="Peeters S.H."/>
            <person name="Heuer A."/>
            <person name="Rast P."/>
            <person name="Oberbeckmann S."/>
            <person name="Bunk B."/>
            <person name="Jeske O."/>
            <person name="Meyerdierks A."/>
            <person name="Storesund J.E."/>
            <person name="Kallscheuer N."/>
            <person name="Luecker S."/>
            <person name="Lage O.M."/>
            <person name="Pohl T."/>
            <person name="Merkel B.J."/>
            <person name="Hornburger P."/>
            <person name="Mueller R.-W."/>
            <person name="Bruemmer F."/>
            <person name="Labrenz M."/>
            <person name="Spormann A.M."/>
            <person name="Op den Camp H."/>
            <person name="Overmann J."/>
            <person name="Amann R."/>
            <person name="Jetten M.S.M."/>
            <person name="Mascher T."/>
            <person name="Medema M.H."/>
            <person name="Devos D.P."/>
            <person name="Kaster A.-K."/>
            <person name="Ovreas L."/>
            <person name="Rohde M."/>
            <person name="Galperin M.Y."/>
            <person name="Jogler C."/>
        </authorList>
    </citation>
    <scope>NUCLEOTIDE SEQUENCE [LARGE SCALE GENOMIC DNA]</scope>
    <source>
        <strain evidence="4 5">Mal33</strain>
    </source>
</reference>
<gene>
    <name evidence="4" type="ORF">Mal33_00230</name>
</gene>
<dbReference type="InterPro" id="IPR003961">
    <property type="entry name" value="FN3_dom"/>
</dbReference>
<name>A0A518ILW3_9BACT</name>
<keyword evidence="2" id="KW-0732">Signal</keyword>
<dbReference type="AlphaFoldDB" id="A0A518ILW3"/>
<evidence type="ECO:0000256" key="2">
    <source>
        <dbReference type="SAM" id="SignalP"/>
    </source>
</evidence>
<dbReference type="CDD" id="cd00063">
    <property type="entry name" value="FN3"/>
    <property type="match status" value="1"/>
</dbReference>